<dbReference type="NCBIfam" id="TIGR01262">
    <property type="entry name" value="maiA"/>
    <property type="match status" value="1"/>
</dbReference>
<dbReference type="PROSITE" id="PS50404">
    <property type="entry name" value="GST_NTER"/>
    <property type="match status" value="1"/>
</dbReference>
<feature type="domain" description="GST C-terminal" evidence="3">
    <location>
        <begin position="92"/>
        <end position="219"/>
    </location>
</feature>
<dbReference type="InterPro" id="IPR034333">
    <property type="entry name" value="GST_Zeta_N"/>
</dbReference>
<evidence type="ECO:0000259" key="3">
    <source>
        <dbReference type="PROSITE" id="PS50405"/>
    </source>
</evidence>
<reference evidence="4" key="1">
    <citation type="journal article" date="2022" name="IScience">
        <title>Evolution of zygomycete secretomes and the origins of terrestrial fungal ecologies.</title>
        <authorList>
            <person name="Chang Y."/>
            <person name="Wang Y."/>
            <person name="Mondo S."/>
            <person name="Ahrendt S."/>
            <person name="Andreopoulos W."/>
            <person name="Barry K."/>
            <person name="Beard J."/>
            <person name="Benny G.L."/>
            <person name="Blankenship S."/>
            <person name="Bonito G."/>
            <person name="Cuomo C."/>
            <person name="Desiro A."/>
            <person name="Gervers K.A."/>
            <person name="Hundley H."/>
            <person name="Kuo A."/>
            <person name="LaButti K."/>
            <person name="Lang B.F."/>
            <person name="Lipzen A."/>
            <person name="O'Donnell K."/>
            <person name="Pangilinan J."/>
            <person name="Reynolds N."/>
            <person name="Sandor L."/>
            <person name="Smith M.E."/>
            <person name="Tsang A."/>
            <person name="Grigoriev I.V."/>
            <person name="Stajich J.E."/>
            <person name="Spatafora J.W."/>
        </authorList>
    </citation>
    <scope>NUCLEOTIDE SEQUENCE</scope>
    <source>
        <strain evidence="4">RSA 2281</strain>
    </source>
</reference>
<dbReference type="PANTHER" id="PTHR42673:SF4">
    <property type="entry name" value="MALEYLACETOACETATE ISOMERASE"/>
    <property type="match status" value="1"/>
</dbReference>
<organism evidence="4 5">
    <name type="scientific">Phascolomyces articulosus</name>
    <dbReference type="NCBI Taxonomy" id="60185"/>
    <lineage>
        <taxon>Eukaryota</taxon>
        <taxon>Fungi</taxon>
        <taxon>Fungi incertae sedis</taxon>
        <taxon>Mucoromycota</taxon>
        <taxon>Mucoromycotina</taxon>
        <taxon>Mucoromycetes</taxon>
        <taxon>Mucorales</taxon>
        <taxon>Lichtheimiaceae</taxon>
        <taxon>Phascolomyces</taxon>
    </lineage>
</organism>
<dbReference type="InterPro" id="IPR004046">
    <property type="entry name" value="GST_C"/>
</dbReference>
<keyword evidence="4" id="KW-0413">Isomerase</keyword>
<dbReference type="FunFam" id="1.20.1050.10:FF:000010">
    <property type="entry name" value="Maleylacetoacetate isomerase isoform 1"/>
    <property type="match status" value="1"/>
</dbReference>
<dbReference type="InterPro" id="IPR004045">
    <property type="entry name" value="Glutathione_S-Trfase_N"/>
</dbReference>
<dbReference type="GO" id="GO:0004364">
    <property type="term" value="F:glutathione transferase activity"/>
    <property type="evidence" value="ECO:0007669"/>
    <property type="project" value="TreeGrafter"/>
</dbReference>
<dbReference type="CDD" id="cd03042">
    <property type="entry name" value="GST_N_Zeta"/>
    <property type="match status" value="1"/>
</dbReference>
<gene>
    <name evidence="4" type="ORF">BDA99DRAFT_591003</name>
</gene>
<dbReference type="InterPro" id="IPR005955">
    <property type="entry name" value="GST_Zeta"/>
</dbReference>
<dbReference type="InterPro" id="IPR040079">
    <property type="entry name" value="Glutathione_S-Trfase"/>
</dbReference>
<dbReference type="SFLD" id="SFLDG00358">
    <property type="entry name" value="Main_(cytGST)"/>
    <property type="match status" value="1"/>
</dbReference>
<comment type="caution">
    <text evidence="4">The sequence shown here is derived from an EMBL/GenBank/DDBJ whole genome shotgun (WGS) entry which is preliminary data.</text>
</comment>
<evidence type="ECO:0000259" key="2">
    <source>
        <dbReference type="PROSITE" id="PS50404"/>
    </source>
</evidence>
<evidence type="ECO:0000256" key="1">
    <source>
        <dbReference type="ARBA" id="ARBA00010007"/>
    </source>
</evidence>
<accession>A0AAD5K8D4</accession>
<dbReference type="Gene3D" id="1.20.1050.10">
    <property type="match status" value="1"/>
</dbReference>
<dbReference type="InterPro" id="IPR036282">
    <property type="entry name" value="Glutathione-S-Trfase_C_sf"/>
</dbReference>
<protein>
    <submittedName>
        <fullName evidence="4">Maleylacetoacetate isomerase</fullName>
    </submittedName>
</protein>
<evidence type="ECO:0000313" key="4">
    <source>
        <dbReference type="EMBL" id="KAI9274469.1"/>
    </source>
</evidence>
<proteinExistence type="inferred from homology"/>
<dbReference type="InterPro" id="IPR010987">
    <property type="entry name" value="Glutathione-S-Trfase_C-like"/>
</dbReference>
<name>A0AAD5K8D4_9FUNG</name>
<evidence type="ECO:0000313" key="5">
    <source>
        <dbReference type="Proteomes" id="UP001209540"/>
    </source>
</evidence>
<dbReference type="GO" id="GO:0016034">
    <property type="term" value="F:maleylacetoacetate isomerase activity"/>
    <property type="evidence" value="ECO:0007669"/>
    <property type="project" value="TreeGrafter"/>
</dbReference>
<dbReference type="SFLD" id="SFLDS00019">
    <property type="entry name" value="Glutathione_Transferase_(cytos"/>
    <property type="match status" value="1"/>
</dbReference>
<sequence length="219" mass="24947">MPEEKKPVLFGYYRSSATWRVRLALAWKGIEYEYKPINLLKQEQKSDEFAKVNPSKKLPALILPNGNVLTQSIAIVEYIEDAHPERPFLPKDPYERALVREIVNEIGCDIHPLQNPGLLVEIAPDDADKRSEWARVHILRGFQALESKLKAAGKTEKAKYCVGDNVTMADFVLMPQFYNGRRFNVDVSELPIINSIQEHLMTLPEFKATAPENQADCPQ</sequence>
<dbReference type="GO" id="GO:0006559">
    <property type="term" value="P:L-phenylalanine catabolic process"/>
    <property type="evidence" value="ECO:0007669"/>
    <property type="project" value="TreeGrafter"/>
</dbReference>
<dbReference type="InterPro" id="IPR036249">
    <property type="entry name" value="Thioredoxin-like_sf"/>
</dbReference>
<feature type="domain" description="GST N-terminal" evidence="2">
    <location>
        <begin position="5"/>
        <end position="87"/>
    </location>
</feature>
<dbReference type="SUPFAM" id="SSF52833">
    <property type="entry name" value="Thioredoxin-like"/>
    <property type="match status" value="1"/>
</dbReference>
<comment type="similarity">
    <text evidence="1">Belongs to the GST superfamily. Zeta family.</text>
</comment>
<dbReference type="SUPFAM" id="SSF47616">
    <property type="entry name" value="GST C-terminal domain-like"/>
    <property type="match status" value="1"/>
</dbReference>
<dbReference type="EMBL" id="JAIXMP010000004">
    <property type="protein sequence ID" value="KAI9274469.1"/>
    <property type="molecule type" value="Genomic_DNA"/>
</dbReference>
<dbReference type="Pfam" id="PF00043">
    <property type="entry name" value="GST_C"/>
    <property type="match status" value="1"/>
</dbReference>
<dbReference type="GO" id="GO:0006749">
    <property type="term" value="P:glutathione metabolic process"/>
    <property type="evidence" value="ECO:0007669"/>
    <property type="project" value="TreeGrafter"/>
</dbReference>
<dbReference type="Proteomes" id="UP001209540">
    <property type="component" value="Unassembled WGS sequence"/>
</dbReference>
<dbReference type="Pfam" id="PF02798">
    <property type="entry name" value="GST_N"/>
    <property type="match status" value="1"/>
</dbReference>
<dbReference type="Gene3D" id="3.40.30.10">
    <property type="entry name" value="Glutaredoxin"/>
    <property type="match status" value="1"/>
</dbReference>
<dbReference type="GO" id="GO:0005739">
    <property type="term" value="C:mitochondrion"/>
    <property type="evidence" value="ECO:0007669"/>
    <property type="project" value="TreeGrafter"/>
</dbReference>
<dbReference type="PROSITE" id="PS50405">
    <property type="entry name" value="GST_CTER"/>
    <property type="match status" value="1"/>
</dbReference>
<reference evidence="4" key="2">
    <citation type="submission" date="2023-02" db="EMBL/GenBank/DDBJ databases">
        <authorList>
            <consortium name="DOE Joint Genome Institute"/>
            <person name="Mondo S.J."/>
            <person name="Chang Y."/>
            <person name="Wang Y."/>
            <person name="Ahrendt S."/>
            <person name="Andreopoulos W."/>
            <person name="Barry K."/>
            <person name="Beard J."/>
            <person name="Benny G.L."/>
            <person name="Blankenship S."/>
            <person name="Bonito G."/>
            <person name="Cuomo C."/>
            <person name="Desiro A."/>
            <person name="Gervers K.A."/>
            <person name="Hundley H."/>
            <person name="Kuo A."/>
            <person name="LaButti K."/>
            <person name="Lang B.F."/>
            <person name="Lipzen A."/>
            <person name="O'Donnell K."/>
            <person name="Pangilinan J."/>
            <person name="Reynolds N."/>
            <person name="Sandor L."/>
            <person name="Smith M.W."/>
            <person name="Tsang A."/>
            <person name="Grigoriev I.V."/>
            <person name="Stajich J.E."/>
            <person name="Spatafora J.W."/>
        </authorList>
    </citation>
    <scope>NUCLEOTIDE SEQUENCE</scope>
    <source>
        <strain evidence="4">RSA 2281</strain>
    </source>
</reference>
<keyword evidence="5" id="KW-1185">Reference proteome</keyword>
<dbReference type="AlphaFoldDB" id="A0AAD5K8D4"/>
<dbReference type="PANTHER" id="PTHR42673">
    <property type="entry name" value="MALEYLACETOACETATE ISOMERASE"/>
    <property type="match status" value="1"/>
</dbReference>
<dbReference type="CDD" id="cd03191">
    <property type="entry name" value="GST_C_Zeta"/>
    <property type="match status" value="1"/>
</dbReference>
<dbReference type="InterPro" id="IPR034330">
    <property type="entry name" value="GST_Zeta_C"/>
</dbReference>